<evidence type="ECO:0000259" key="2">
    <source>
        <dbReference type="SMART" id="SM00305"/>
    </source>
</evidence>
<evidence type="ECO:0000313" key="5">
    <source>
        <dbReference type="Proteomes" id="UP000663864"/>
    </source>
</evidence>
<feature type="domain" description="Hint" evidence="2">
    <location>
        <begin position="41"/>
        <end position="85"/>
    </location>
</feature>
<dbReference type="Gene3D" id="2.170.16.10">
    <property type="entry name" value="Hedgehog/Intein (Hint) domain"/>
    <property type="match status" value="1"/>
</dbReference>
<gene>
    <name evidence="4" type="ORF">JBS370_LOCUS20140</name>
    <name evidence="3" type="ORF">ZHD862_LOCUS9467</name>
</gene>
<protein>
    <recommendedName>
        <fullName evidence="2">Hint domain-containing protein</fullName>
    </recommendedName>
</protein>
<dbReference type="GO" id="GO:0001708">
    <property type="term" value="P:cell fate specification"/>
    <property type="evidence" value="ECO:0007669"/>
    <property type="project" value="TreeGrafter"/>
</dbReference>
<dbReference type="SUPFAM" id="SSF51294">
    <property type="entry name" value="Hedgehog/intein (Hint) domain"/>
    <property type="match status" value="1"/>
</dbReference>
<dbReference type="EMBL" id="CAJOBD010002499">
    <property type="protein sequence ID" value="CAF3886664.1"/>
    <property type="molecule type" value="Genomic_DNA"/>
</dbReference>
<dbReference type="GO" id="GO:0010468">
    <property type="term" value="P:regulation of gene expression"/>
    <property type="evidence" value="ECO:0007669"/>
    <property type="project" value="TreeGrafter"/>
</dbReference>
<accession>A0A814CJB8</accession>
<evidence type="ECO:0000256" key="1">
    <source>
        <dbReference type="ARBA" id="ARBA00022473"/>
    </source>
</evidence>
<sequence>MSNSSSTLYVSANHLIFDFDTGEAKFAGKFHVNDRVQLIENNEIVPGKIISIQSTKQEGYYAPLTPSGTIVINGVVASNYATVSNHALAHKVMSIYRWWIYLLGGSKWNEGIPWMLEIMLTIEQIIRWCGGQILTNSYV</sequence>
<dbReference type="CDD" id="cd00081">
    <property type="entry name" value="Hint"/>
    <property type="match status" value="1"/>
</dbReference>
<dbReference type="GO" id="GO:0005509">
    <property type="term" value="F:calcium ion binding"/>
    <property type="evidence" value="ECO:0007669"/>
    <property type="project" value="TreeGrafter"/>
</dbReference>
<evidence type="ECO:0000313" key="4">
    <source>
        <dbReference type="EMBL" id="CAF3886664.1"/>
    </source>
</evidence>
<dbReference type="PANTHER" id="PTHR11889:SF31">
    <property type="entry name" value="PROTEIN HEDGEHOG"/>
    <property type="match status" value="1"/>
</dbReference>
<name>A0A814CJB8_9BILA</name>
<dbReference type="GO" id="GO:0016540">
    <property type="term" value="P:protein autoprocessing"/>
    <property type="evidence" value="ECO:0007669"/>
    <property type="project" value="InterPro"/>
</dbReference>
<comment type="caution">
    <text evidence="3">The sequence shown here is derived from an EMBL/GenBank/DDBJ whole genome shotgun (WGS) entry which is preliminary data.</text>
</comment>
<dbReference type="GO" id="GO:0007224">
    <property type="term" value="P:smoothened signaling pathway"/>
    <property type="evidence" value="ECO:0007669"/>
    <property type="project" value="TreeGrafter"/>
</dbReference>
<dbReference type="InterPro" id="IPR001657">
    <property type="entry name" value="Hedgehog"/>
</dbReference>
<dbReference type="InterPro" id="IPR003586">
    <property type="entry name" value="Hint_dom_C"/>
</dbReference>
<dbReference type="Proteomes" id="UP000663864">
    <property type="component" value="Unassembled WGS sequence"/>
</dbReference>
<dbReference type="GO" id="GO:0007267">
    <property type="term" value="P:cell-cell signaling"/>
    <property type="evidence" value="ECO:0007669"/>
    <property type="project" value="InterPro"/>
</dbReference>
<evidence type="ECO:0000313" key="3">
    <source>
        <dbReference type="EMBL" id="CAF0941040.1"/>
    </source>
</evidence>
<dbReference type="EMBL" id="CAJNOT010000323">
    <property type="protein sequence ID" value="CAF0941040.1"/>
    <property type="molecule type" value="Genomic_DNA"/>
</dbReference>
<keyword evidence="1" id="KW-0217">Developmental protein</keyword>
<dbReference type="GO" id="GO:0005615">
    <property type="term" value="C:extracellular space"/>
    <property type="evidence" value="ECO:0007669"/>
    <property type="project" value="TreeGrafter"/>
</dbReference>
<organism evidence="3 5">
    <name type="scientific">Rotaria sordida</name>
    <dbReference type="NCBI Taxonomy" id="392033"/>
    <lineage>
        <taxon>Eukaryota</taxon>
        <taxon>Metazoa</taxon>
        <taxon>Spiralia</taxon>
        <taxon>Gnathifera</taxon>
        <taxon>Rotifera</taxon>
        <taxon>Eurotatoria</taxon>
        <taxon>Bdelloidea</taxon>
        <taxon>Philodinida</taxon>
        <taxon>Philodinidae</taxon>
        <taxon>Rotaria</taxon>
    </lineage>
</organism>
<dbReference type="SMART" id="SM00305">
    <property type="entry name" value="HintC"/>
    <property type="match status" value="1"/>
</dbReference>
<dbReference type="Proteomes" id="UP000663836">
    <property type="component" value="Unassembled WGS sequence"/>
</dbReference>
<reference evidence="3" key="1">
    <citation type="submission" date="2021-02" db="EMBL/GenBank/DDBJ databases">
        <authorList>
            <person name="Nowell W R."/>
        </authorList>
    </citation>
    <scope>NUCLEOTIDE SEQUENCE</scope>
</reference>
<proteinExistence type="predicted"/>
<dbReference type="InterPro" id="IPR036844">
    <property type="entry name" value="Hint_dom_sf"/>
</dbReference>
<dbReference type="InterPro" id="IPR050387">
    <property type="entry name" value="Hedgehog_Signaling"/>
</dbReference>
<dbReference type="Pfam" id="PF01079">
    <property type="entry name" value="Hint"/>
    <property type="match status" value="1"/>
</dbReference>
<dbReference type="GO" id="GO:0005113">
    <property type="term" value="F:patched binding"/>
    <property type="evidence" value="ECO:0007669"/>
    <property type="project" value="TreeGrafter"/>
</dbReference>
<dbReference type="AlphaFoldDB" id="A0A814CJB8"/>
<dbReference type="PRINTS" id="PR00632">
    <property type="entry name" value="SONICHHOG"/>
</dbReference>
<dbReference type="PANTHER" id="PTHR11889">
    <property type="entry name" value="HEDGEHOG"/>
    <property type="match status" value="1"/>
</dbReference>
<dbReference type="InterPro" id="IPR001767">
    <property type="entry name" value="Hedgehog_Hint"/>
</dbReference>